<dbReference type="PANTHER" id="PTHR43178">
    <property type="entry name" value="DIHYDROLIPOAMIDE ACETYLTRANSFERASE COMPONENT OF PYRUVATE DEHYDROGENASE COMPLEX"/>
    <property type="match status" value="1"/>
</dbReference>
<dbReference type="Pfam" id="PF00198">
    <property type="entry name" value="2-oxoacid_dh"/>
    <property type="match status" value="1"/>
</dbReference>
<dbReference type="AlphaFoldDB" id="A0A378N880"/>
<gene>
    <name evidence="5" type="primary">aceF_1</name>
    <name evidence="5" type="ORF">NCTC10638_03232</name>
</gene>
<evidence type="ECO:0000259" key="4">
    <source>
        <dbReference type="Pfam" id="PF00198"/>
    </source>
</evidence>
<keyword evidence="3 5" id="KW-0012">Acyltransferase</keyword>
<dbReference type="Gene3D" id="3.30.559.10">
    <property type="entry name" value="Chloramphenicol acetyltransferase-like domain"/>
    <property type="match status" value="1"/>
</dbReference>
<reference evidence="5 6" key="1">
    <citation type="submission" date="2018-06" db="EMBL/GenBank/DDBJ databases">
        <authorList>
            <consortium name="Pathogen Informatics"/>
            <person name="Doyle S."/>
        </authorList>
    </citation>
    <scope>NUCLEOTIDE SEQUENCE [LARGE SCALE GENOMIC DNA]</scope>
    <source>
        <strain evidence="5 6">NCTC10638</strain>
    </source>
</reference>
<dbReference type="GO" id="GO:0005737">
    <property type="term" value="C:cytoplasm"/>
    <property type="evidence" value="ECO:0007669"/>
    <property type="project" value="TreeGrafter"/>
</dbReference>
<keyword evidence="5" id="KW-0670">Pyruvate</keyword>
<dbReference type="STRING" id="75985.WC39_07840"/>
<organism evidence="5 6">
    <name type="scientific">Mannheimia haemolytica</name>
    <name type="common">Pasteurella haemolytica</name>
    <dbReference type="NCBI Taxonomy" id="75985"/>
    <lineage>
        <taxon>Bacteria</taxon>
        <taxon>Pseudomonadati</taxon>
        <taxon>Pseudomonadota</taxon>
        <taxon>Gammaproteobacteria</taxon>
        <taxon>Pasteurellales</taxon>
        <taxon>Pasteurellaceae</taxon>
        <taxon>Mannheimia</taxon>
    </lineage>
</organism>
<dbReference type="GO" id="GO:0006086">
    <property type="term" value="P:pyruvate decarboxylation to acetyl-CoA"/>
    <property type="evidence" value="ECO:0007669"/>
    <property type="project" value="TreeGrafter"/>
</dbReference>
<sequence>MQGGCFTISSLGGIGTTHFTPIVNAPEVAILGVSKSEMQPIWNGKEFEPRLMLPLSLSFDHRVIDGADGARFLSYINSVLADIRRLVM</sequence>
<name>A0A378N880_MANHA</name>
<evidence type="ECO:0000313" key="5">
    <source>
        <dbReference type="EMBL" id="STY64057.1"/>
    </source>
</evidence>
<dbReference type="Proteomes" id="UP000254802">
    <property type="component" value="Unassembled WGS sequence"/>
</dbReference>
<protein>
    <submittedName>
        <fullName evidence="5">Dihydrolipoyllysine-residue acetyltransferase component of pyruvate dehydrogenase complex</fullName>
        <ecNumber evidence="5">2.3.1.12</ecNumber>
    </submittedName>
</protein>
<proteinExistence type="predicted"/>
<dbReference type="InterPro" id="IPR050743">
    <property type="entry name" value="2-oxoacid_DH_E2_comp"/>
</dbReference>
<dbReference type="EMBL" id="UGPN01000002">
    <property type="protein sequence ID" value="STY64057.1"/>
    <property type="molecule type" value="Genomic_DNA"/>
</dbReference>
<evidence type="ECO:0000256" key="1">
    <source>
        <dbReference type="ARBA" id="ARBA00001938"/>
    </source>
</evidence>
<dbReference type="GO" id="GO:0004742">
    <property type="term" value="F:dihydrolipoyllysine-residue acetyltransferase activity"/>
    <property type="evidence" value="ECO:0007669"/>
    <property type="project" value="UniProtKB-EC"/>
</dbReference>
<feature type="domain" description="2-oxoacid dehydrogenase acyltransferase catalytic" evidence="4">
    <location>
        <begin position="1"/>
        <end position="87"/>
    </location>
</feature>
<dbReference type="GO" id="GO:0031405">
    <property type="term" value="F:lipoic acid binding"/>
    <property type="evidence" value="ECO:0007669"/>
    <property type="project" value="TreeGrafter"/>
</dbReference>
<accession>A0A378N880</accession>
<evidence type="ECO:0000256" key="3">
    <source>
        <dbReference type="ARBA" id="ARBA00023315"/>
    </source>
</evidence>
<keyword evidence="2 5" id="KW-0808">Transferase</keyword>
<dbReference type="InterPro" id="IPR001078">
    <property type="entry name" value="2-oxoacid_DH_actylTfrase"/>
</dbReference>
<dbReference type="EC" id="2.3.1.12" evidence="5"/>
<dbReference type="SUPFAM" id="SSF52777">
    <property type="entry name" value="CoA-dependent acyltransferases"/>
    <property type="match status" value="1"/>
</dbReference>
<evidence type="ECO:0000256" key="2">
    <source>
        <dbReference type="ARBA" id="ARBA00022679"/>
    </source>
</evidence>
<evidence type="ECO:0000313" key="6">
    <source>
        <dbReference type="Proteomes" id="UP000254802"/>
    </source>
</evidence>
<comment type="cofactor">
    <cofactor evidence="1">
        <name>(R)-lipoate</name>
        <dbReference type="ChEBI" id="CHEBI:83088"/>
    </cofactor>
</comment>
<dbReference type="PANTHER" id="PTHR43178:SF2">
    <property type="entry name" value="DIHYDROLIPOYLLYSINE-RESIDUE ACETYLTRANSFERASE COMPONENT OF PYRUVATE DEHYDROGENASE COMPLEX"/>
    <property type="match status" value="1"/>
</dbReference>
<dbReference type="InterPro" id="IPR023213">
    <property type="entry name" value="CAT-like_dom_sf"/>
</dbReference>